<evidence type="ECO:0008006" key="4">
    <source>
        <dbReference type="Google" id="ProtNLM"/>
    </source>
</evidence>
<dbReference type="PANTHER" id="PTHR12151">
    <property type="entry name" value="ELECTRON TRANSPORT PROTIN SCO1/SENC FAMILY MEMBER"/>
    <property type="match status" value="1"/>
</dbReference>
<dbReference type="CDD" id="cd02968">
    <property type="entry name" value="SCO"/>
    <property type="match status" value="1"/>
</dbReference>
<dbReference type="InterPro" id="IPR036249">
    <property type="entry name" value="Thioredoxin-like_sf"/>
</dbReference>
<dbReference type="PANTHER" id="PTHR12151:SF25">
    <property type="entry name" value="LINALOOL DEHYDRATASE_ISOMERASE DOMAIN-CONTAINING PROTEIN"/>
    <property type="match status" value="1"/>
</dbReference>
<reference evidence="3" key="1">
    <citation type="journal article" date="2019" name="Int. J. Syst. Evol. Microbiol.">
        <title>The Global Catalogue of Microorganisms (GCM) 10K type strain sequencing project: providing services to taxonomists for standard genome sequencing and annotation.</title>
        <authorList>
            <consortium name="The Broad Institute Genomics Platform"/>
            <consortium name="The Broad Institute Genome Sequencing Center for Infectious Disease"/>
            <person name="Wu L."/>
            <person name="Ma J."/>
        </authorList>
    </citation>
    <scope>NUCLEOTIDE SEQUENCE [LARGE SCALE GENOMIC DNA]</scope>
    <source>
        <strain evidence="3">JCM 14331</strain>
    </source>
</reference>
<comment type="caution">
    <text evidence="2">The sequence shown here is derived from an EMBL/GenBank/DDBJ whole genome shotgun (WGS) entry which is preliminary data.</text>
</comment>
<comment type="similarity">
    <text evidence="1">Belongs to the SCO1/2 family.</text>
</comment>
<organism evidence="2 3">
    <name type="scientific">Rheinheimera aquimaris</name>
    <dbReference type="NCBI Taxonomy" id="412437"/>
    <lineage>
        <taxon>Bacteria</taxon>
        <taxon>Pseudomonadati</taxon>
        <taxon>Pseudomonadota</taxon>
        <taxon>Gammaproteobacteria</taxon>
        <taxon>Chromatiales</taxon>
        <taxon>Chromatiaceae</taxon>
        <taxon>Rheinheimera</taxon>
    </lineage>
</organism>
<dbReference type="SUPFAM" id="SSF52833">
    <property type="entry name" value="Thioredoxin-like"/>
    <property type="match status" value="1"/>
</dbReference>
<dbReference type="EMBL" id="BAAAEO010000004">
    <property type="protein sequence ID" value="GAA0558185.1"/>
    <property type="molecule type" value="Genomic_DNA"/>
</dbReference>
<keyword evidence="3" id="KW-1185">Reference proteome</keyword>
<accession>A0ABP3P184</accession>
<evidence type="ECO:0000313" key="3">
    <source>
        <dbReference type="Proteomes" id="UP001501169"/>
    </source>
</evidence>
<dbReference type="Gene3D" id="3.40.30.10">
    <property type="entry name" value="Glutaredoxin"/>
    <property type="match status" value="1"/>
</dbReference>
<sequence length="215" mass="23728">MCCANTENTILFAADTTMASVRLLSQVIVLSLMLPACSEPRQDLHLRYATQLDTARHVAAFQLRDQDNSAFTNDNLLGHWSLIFSGFTFCPDICPLTLGQLQAAEQQMTGPRRHQVIFVTVDPERDTAASLKQYLQLFQPHWIGLTGAQSELSTLLNSLGMAQVRIPQTASSQYSIEHSTAIVLLDPQGRMTAYWKAPFDTAQLAADFSALPAVD</sequence>
<evidence type="ECO:0000313" key="2">
    <source>
        <dbReference type="EMBL" id="GAA0558185.1"/>
    </source>
</evidence>
<dbReference type="InterPro" id="IPR003782">
    <property type="entry name" value="SCO1/SenC"/>
</dbReference>
<name>A0ABP3P184_9GAMM</name>
<dbReference type="Pfam" id="PF02630">
    <property type="entry name" value="SCO1-SenC"/>
    <property type="match status" value="1"/>
</dbReference>
<proteinExistence type="inferred from homology"/>
<gene>
    <name evidence="2" type="ORF">GCM10009098_27680</name>
</gene>
<protein>
    <recommendedName>
        <fullName evidence="4">SCO family protein</fullName>
    </recommendedName>
</protein>
<dbReference type="Proteomes" id="UP001501169">
    <property type="component" value="Unassembled WGS sequence"/>
</dbReference>
<evidence type="ECO:0000256" key="1">
    <source>
        <dbReference type="ARBA" id="ARBA00010996"/>
    </source>
</evidence>